<evidence type="ECO:0000313" key="4">
    <source>
        <dbReference type="Proteomes" id="UP000198775"/>
    </source>
</evidence>
<proteinExistence type="predicted"/>
<reference evidence="4" key="1">
    <citation type="submission" date="2016-10" db="EMBL/GenBank/DDBJ databases">
        <authorList>
            <person name="Varghese N."/>
            <person name="Submissions S."/>
        </authorList>
    </citation>
    <scope>NUCLEOTIDE SEQUENCE [LARGE SCALE GENOMIC DNA]</scope>
    <source>
        <strain evidence="4">IBRC-M 10043</strain>
    </source>
</reference>
<feature type="domain" description="DUF7978" evidence="2">
    <location>
        <begin position="46"/>
        <end position="206"/>
    </location>
</feature>
<keyword evidence="1" id="KW-1133">Transmembrane helix</keyword>
<dbReference type="RefSeq" id="WP_092659543.1">
    <property type="nucleotide sequence ID" value="NZ_FOCX01000007.1"/>
</dbReference>
<evidence type="ECO:0000313" key="3">
    <source>
        <dbReference type="EMBL" id="SEO04366.1"/>
    </source>
</evidence>
<organism evidence="3 4">
    <name type="scientific">Halorientalis persicus</name>
    <dbReference type="NCBI Taxonomy" id="1367881"/>
    <lineage>
        <taxon>Archaea</taxon>
        <taxon>Methanobacteriati</taxon>
        <taxon>Methanobacteriota</taxon>
        <taxon>Stenosarchaea group</taxon>
        <taxon>Halobacteria</taxon>
        <taxon>Halobacteriales</taxon>
        <taxon>Haloarculaceae</taxon>
        <taxon>Halorientalis</taxon>
    </lineage>
</organism>
<dbReference type="Proteomes" id="UP000198775">
    <property type="component" value="Unassembled WGS sequence"/>
</dbReference>
<dbReference type="InterPro" id="IPR058284">
    <property type="entry name" value="DUF7978"/>
</dbReference>
<keyword evidence="1" id="KW-0472">Membrane</keyword>
<feature type="transmembrane region" description="Helical" evidence="1">
    <location>
        <begin position="191"/>
        <end position="213"/>
    </location>
</feature>
<gene>
    <name evidence="3" type="ORF">SAMN05216388_1007130</name>
</gene>
<name>A0A1H8LHU0_9EURY</name>
<accession>A0A1H8LHU0</accession>
<dbReference type="Pfam" id="PF25933">
    <property type="entry name" value="DUF7978"/>
    <property type="match status" value="1"/>
</dbReference>
<feature type="transmembrane region" description="Helical" evidence="1">
    <location>
        <begin position="150"/>
        <end position="171"/>
    </location>
</feature>
<feature type="transmembrane region" description="Helical" evidence="1">
    <location>
        <begin position="118"/>
        <end position="138"/>
    </location>
</feature>
<dbReference type="AlphaFoldDB" id="A0A1H8LHU0"/>
<protein>
    <recommendedName>
        <fullName evidence="2">DUF7978 domain-containing protein</fullName>
    </recommendedName>
</protein>
<evidence type="ECO:0000259" key="2">
    <source>
        <dbReference type="Pfam" id="PF25933"/>
    </source>
</evidence>
<dbReference type="OrthoDB" id="237555at2157"/>
<feature type="transmembrane region" description="Helical" evidence="1">
    <location>
        <begin position="46"/>
        <end position="72"/>
    </location>
</feature>
<evidence type="ECO:0000256" key="1">
    <source>
        <dbReference type="SAM" id="Phobius"/>
    </source>
</evidence>
<dbReference type="EMBL" id="FOCX01000007">
    <property type="protein sequence ID" value="SEO04366.1"/>
    <property type="molecule type" value="Genomic_DNA"/>
</dbReference>
<keyword evidence="1" id="KW-0812">Transmembrane</keyword>
<keyword evidence="4" id="KW-1185">Reference proteome</keyword>
<sequence length="216" mass="23056">MTVKEPRATEEERVAVPVGETGVDREELPLDVRVEFWLETFPWFPAFSAGFGAFVLGYLGLFAVAVVGSLSLPEGSLPIRVGFLFYNAHNVVVTGVTTALPGSIPLTIDYLPQVEHTLLFRLYPVVVITVASALFTVVRVPVRRSMGATLATGMAVGTGYVLIALAGTFAFSLQVENVLYQPSRAATVLYLLSYGLLCGVGGSLCGQAAVSAARRR</sequence>
<feature type="transmembrane region" description="Helical" evidence="1">
    <location>
        <begin position="84"/>
        <end position="106"/>
    </location>
</feature>